<evidence type="ECO:0000313" key="2">
    <source>
        <dbReference type="EMBL" id="MBA4671085.1"/>
    </source>
</evidence>
<evidence type="ECO:0000256" key="1">
    <source>
        <dbReference type="SAM" id="MobiDB-lite"/>
    </source>
</evidence>
<proteinExistence type="predicted"/>
<sequence length="293" mass="34360">MVLMESNCSYNYNKNNNWRRTKEESFHHYNQQSAGSRPRSQNNRRPSFGWQPSSWEKKFCATAGVSWQKVLETKKYMHMNQDQKVLQWNDSAVEEAFWNAKNRFWAEMHGQPCDIPPPDPDIFIDKIDWDSNVDPDLISDLEKREPDLHSDAQKGDGGVVIGIPVVPEQYLLTPTGWGDMEEGGAQQVKDCDKYQVNNQEMGHFWGWEDEYVYVPTNKNNGSMWNHGYKKLGDQGYEKKWDNGHNWNMSRYKISRFNDNGNYGPSLVDNYGGKRGNFAYERPLIKWKPVTRQW</sequence>
<dbReference type="AlphaFoldDB" id="A0A7C9ERH0"/>
<dbReference type="EMBL" id="GISG01249662">
    <property type="protein sequence ID" value="MBA4671085.1"/>
    <property type="molecule type" value="Transcribed_RNA"/>
</dbReference>
<feature type="region of interest" description="Disordered" evidence="1">
    <location>
        <begin position="25"/>
        <end position="50"/>
    </location>
</feature>
<accession>A0A7C9ERH0</accession>
<dbReference type="PANTHER" id="PTHR34567:SF3">
    <property type="entry name" value="FK506-BINDING-LIKE PROTEIN"/>
    <property type="match status" value="1"/>
</dbReference>
<reference evidence="2" key="2">
    <citation type="submission" date="2020-07" db="EMBL/GenBank/DDBJ databases">
        <authorList>
            <person name="Vera ALvarez R."/>
            <person name="Arias-Moreno D.M."/>
            <person name="Jimenez-Jacinto V."/>
            <person name="Jimenez-Bremont J.F."/>
            <person name="Swaminathan K."/>
            <person name="Moose S.P."/>
            <person name="Guerrero-Gonzalez M.L."/>
            <person name="Marino-Ramirez L."/>
            <person name="Landsman D."/>
            <person name="Rodriguez-Kessler M."/>
            <person name="Delgado-Sanchez P."/>
        </authorList>
    </citation>
    <scope>NUCLEOTIDE SEQUENCE</scope>
    <source>
        <tissue evidence="2">Cladode</tissue>
    </source>
</reference>
<name>A0A7C9ERH0_OPUST</name>
<organism evidence="2">
    <name type="scientific">Opuntia streptacantha</name>
    <name type="common">Prickly pear cactus</name>
    <name type="synonym">Opuntia cardona</name>
    <dbReference type="NCBI Taxonomy" id="393608"/>
    <lineage>
        <taxon>Eukaryota</taxon>
        <taxon>Viridiplantae</taxon>
        <taxon>Streptophyta</taxon>
        <taxon>Embryophyta</taxon>
        <taxon>Tracheophyta</taxon>
        <taxon>Spermatophyta</taxon>
        <taxon>Magnoliopsida</taxon>
        <taxon>eudicotyledons</taxon>
        <taxon>Gunneridae</taxon>
        <taxon>Pentapetalae</taxon>
        <taxon>Caryophyllales</taxon>
        <taxon>Cactineae</taxon>
        <taxon>Cactaceae</taxon>
        <taxon>Opuntioideae</taxon>
        <taxon>Opuntia</taxon>
    </lineage>
</organism>
<reference evidence="2" key="1">
    <citation type="journal article" date="2013" name="J. Plant Res.">
        <title>Effect of fungi and light on seed germination of three Opuntia species from semiarid lands of central Mexico.</title>
        <authorList>
            <person name="Delgado-Sanchez P."/>
            <person name="Jimenez-Bremont J.F."/>
            <person name="Guerrero-Gonzalez Mde L."/>
            <person name="Flores J."/>
        </authorList>
    </citation>
    <scope>NUCLEOTIDE SEQUENCE</scope>
    <source>
        <tissue evidence="2">Cladode</tissue>
    </source>
</reference>
<feature type="compositionally biased region" description="Low complexity" evidence="1">
    <location>
        <begin position="36"/>
        <end position="47"/>
    </location>
</feature>
<dbReference type="PANTHER" id="PTHR34567">
    <property type="entry name" value="FK506-BINDING-LIKE PROTEIN"/>
    <property type="match status" value="1"/>
</dbReference>
<protein>
    <submittedName>
        <fullName evidence="2">Uncharacterized protein</fullName>
    </submittedName>
</protein>